<dbReference type="CDD" id="cd06261">
    <property type="entry name" value="TM_PBP2"/>
    <property type="match status" value="1"/>
</dbReference>
<dbReference type="HOGENOM" id="CLU_046113_2_3_0"/>
<comment type="subcellular location">
    <subcellularLocation>
        <location evidence="1 7">Cell membrane</location>
        <topology evidence="1 7">Multi-pass membrane protein</topology>
    </subcellularLocation>
</comment>
<keyword evidence="10" id="KW-1185">Reference proteome</keyword>
<keyword evidence="4 7" id="KW-0812">Transmembrane</keyword>
<dbReference type="KEGG" id="sti:Sthe_1453"/>
<evidence type="ECO:0000256" key="3">
    <source>
        <dbReference type="ARBA" id="ARBA00022475"/>
    </source>
</evidence>
<dbReference type="eggNOG" id="COG0600">
    <property type="taxonomic scope" value="Bacteria"/>
</dbReference>
<dbReference type="OrthoDB" id="9804353at2"/>
<dbReference type="Gene3D" id="1.10.3720.10">
    <property type="entry name" value="MetI-like"/>
    <property type="match status" value="1"/>
</dbReference>
<evidence type="ECO:0000256" key="1">
    <source>
        <dbReference type="ARBA" id="ARBA00004651"/>
    </source>
</evidence>
<feature type="domain" description="ABC transmembrane type-1" evidence="8">
    <location>
        <begin position="103"/>
        <end position="283"/>
    </location>
</feature>
<feature type="transmembrane region" description="Helical" evidence="7">
    <location>
        <begin position="167"/>
        <end position="188"/>
    </location>
</feature>
<evidence type="ECO:0000256" key="7">
    <source>
        <dbReference type="RuleBase" id="RU363032"/>
    </source>
</evidence>
<dbReference type="RefSeq" id="WP_012871935.1">
    <property type="nucleotide sequence ID" value="NC_013523.1"/>
</dbReference>
<feature type="transmembrane region" description="Helical" evidence="7">
    <location>
        <begin position="263"/>
        <end position="283"/>
    </location>
</feature>
<dbReference type="STRING" id="479434.Sthe_1453"/>
<feature type="transmembrane region" description="Helical" evidence="7">
    <location>
        <begin position="110"/>
        <end position="129"/>
    </location>
</feature>
<dbReference type="InterPro" id="IPR000515">
    <property type="entry name" value="MetI-like"/>
</dbReference>
<organism evidence="9 10">
    <name type="scientific">Sphaerobacter thermophilus (strain ATCC 49802 / DSM 20745 / KCCM 41009 / NCIMB 13125 / S 6022)</name>
    <dbReference type="NCBI Taxonomy" id="479434"/>
    <lineage>
        <taxon>Bacteria</taxon>
        <taxon>Pseudomonadati</taxon>
        <taxon>Thermomicrobiota</taxon>
        <taxon>Thermomicrobia</taxon>
        <taxon>Sphaerobacterales</taxon>
        <taxon>Sphaerobacterineae</taxon>
        <taxon>Sphaerobacteraceae</taxon>
        <taxon>Sphaerobacter</taxon>
    </lineage>
</organism>
<dbReference type="InterPro" id="IPR035906">
    <property type="entry name" value="MetI-like_sf"/>
</dbReference>
<feature type="transmembrane region" description="Helical" evidence="7">
    <location>
        <begin position="52"/>
        <end position="69"/>
    </location>
</feature>
<keyword evidence="2 7" id="KW-0813">Transport</keyword>
<dbReference type="PANTHER" id="PTHR30151:SF20">
    <property type="entry name" value="ABC TRANSPORTER PERMEASE PROTEIN HI_0355-RELATED"/>
    <property type="match status" value="1"/>
</dbReference>
<evidence type="ECO:0000256" key="2">
    <source>
        <dbReference type="ARBA" id="ARBA00022448"/>
    </source>
</evidence>
<dbReference type="Pfam" id="PF00528">
    <property type="entry name" value="BPD_transp_1"/>
    <property type="match status" value="1"/>
</dbReference>
<dbReference type="AlphaFoldDB" id="D1C3S1"/>
<name>D1C3S1_SPHTD</name>
<feature type="transmembrane region" description="Helical" evidence="7">
    <location>
        <begin position="141"/>
        <end position="161"/>
    </location>
</feature>
<proteinExistence type="inferred from homology"/>
<sequence length="295" mass="31618">MARTARTACVEEAPASPILRDDPQVAPIRVPVERERKRSSPARGIPQRAARWLPALVLGLLALVLWEALSRSGTVSSFLLPAPGDVAETFARALRSGLLWRYARVTLVESLAGFALGTAVALPTGYAIARSRLLSRALEPYLAASQALPAIALAPLLVIWLGYGLRAVAVLCALIVFFPMVVNTALGLRTLDPEPVDAARVDGADRWSLLWHIELPLALPSILAGMRTGLTLSITGAVVGEFVLGDRGLGGLLIIARGNFDTPLVFATLLMLVMLAAAMYGIARLVERWLSYVEE</sequence>
<dbReference type="PROSITE" id="PS50928">
    <property type="entry name" value="ABC_TM1"/>
    <property type="match status" value="1"/>
</dbReference>
<dbReference type="InParanoid" id="D1C3S1"/>
<gene>
    <name evidence="9" type="ordered locus">Sthe_1453</name>
</gene>
<protein>
    <submittedName>
        <fullName evidence="9">Binding-protein-dependent transport systems inner membrane component</fullName>
    </submittedName>
</protein>
<dbReference type="PANTHER" id="PTHR30151">
    <property type="entry name" value="ALKANE SULFONATE ABC TRANSPORTER-RELATED, MEMBRANE SUBUNIT"/>
    <property type="match status" value="1"/>
</dbReference>
<comment type="similarity">
    <text evidence="7">Belongs to the binding-protein-dependent transport system permease family.</text>
</comment>
<evidence type="ECO:0000256" key="4">
    <source>
        <dbReference type="ARBA" id="ARBA00022692"/>
    </source>
</evidence>
<accession>D1C3S1</accession>
<dbReference type="GO" id="GO:0005886">
    <property type="term" value="C:plasma membrane"/>
    <property type="evidence" value="ECO:0007669"/>
    <property type="project" value="UniProtKB-SubCell"/>
</dbReference>
<reference evidence="10" key="1">
    <citation type="submission" date="2009-11" db="EMBL/GenBank/DDBJ databases">
        <title>The complete chromosome 1 of Sphaerobacter thermophilus DSM 20745.</title>
        <authorList>
            <person name="Lucas S."/>
            <person name="Copeland A."/>
            <person name="Lapidus A."/>
            <person name="Glavina del Rio T."/>
            <person name="Dalin E."/>
            <person name="Tice H."/>
            <person name="Bruce D."/>
            <person name="Goodwin L."/>
            <person name="Pitluck S."/>
            <person name="Kyrpides N."/>
            <person name="Mavromatis K."/>
            <person name="Ivanova N."/>
            <person name="Mikhailova N."/>
            <person name="LaButti K.M."/>
            <person name="Clum A."/>
            <person name="Sun H.I."/>
            <person name="Brettin T."/>
            <person name="Detter J.C."/>
            <person name="Han C."/>
            <person name="Larimer F."/>
            <person name="Land M."/>
            <person name="Hauser L."/>
            <person name="Markowitz V."/>
            <person name="Cheng J.F."/>
            <person name="Hugenholtz P."/>
            <person name="Woyke T."/>
            <person name="Wu D."/>
            <person name="Steenblock K."/>
            <person name="Schneider S."/>
            <person name="Pukall R."/>
            <person name="Goeker M."/>
            <person name="Klenk H.P."/>
            <person name="Eisen J.A."/>
        </authorList>
    </citation>
    <scope>NUCLEOTIDE SEQUENCE [LARGE SCALE GENOMIC DNA]</scope>
    <source>
        <strain evidence="10">ATCC 49802 / DSM 20745 / S 6022</strain>
    </source>
</reference>
<evidence type="ECO:0000256" key="6">
    <source>
        <dbReference type="ARBA" id="ARBA00023136"/>
    </source>
</evidence>
<keyword evidence="5 7" id="KW-1133">Transmembrane helix</keyword>
<reference evidence="9 10" key="2">
    <citation type="journal article" date="2010" name="Stand. Genomic Sci.">
        <title>Complete genome sequence of Desulfohalobium retbaense type strain (HR(100)).</title>
        <authorList>
            <person name="Spring S."/>
            <person name="Nolan M."/>
            <person name="Lapidus A."/>
            <person name="Glavina Del Rio T."/>
            <person name="Copeland A."/>
            <person name="Tice H."/>
            <person name="Cheng J.F."/>
            <person name="Lucas S."/>
            <person name="Land M."/>
            <person name="Chen F."/>
            <person name="Bruce D."/>
            <person name="Goodwin L."/>
            <person name="Pitluck S."/>
            <person name="Ivanova N."/>
            <person name="Mavromatis K."/>
            <person name="Mikhailova N."/>
            <person name="Pati A."/>
            <person name="Chen A."/>
            <person name="Palaniappan K."/>
            <person name="Hauser L."/>
            <person name="Chang Y.J."/>
            <person name="Jeffries C.D."/>
            <person name="Munk C."/>
            <person name="Kiss H."/>
            <person name="Chain P."/>
            <person name="Han C."/>
            <person name="Brettin T."/>
            <person name="Detter J.C."/>
            <person name="Schuler E."/>
            <person name="Goker M."/>
            <person name="Rohde M."/>
            <person name="Bristow J."/>
            <person name="Eisen J.A."/>
            <person name="Markowitz V."/>
            <person name="Hugenholtz P."/>
            <person name="Kyrpides N.C."/>
            <person name="Klenk H.P."/>
        </authorList>
    </citation>
    <scope>NUCLEOTIDE SEQUENCE [LARGE SCALE GENOMIC DNA]</scope>
    <source>
        <strain evidence="10">ATCC 49802 / DSM 20745 / S 6022</strain>
    </source>
</reference>
<dbReference type="EMBL" id="CP001823">
    <property type="protein sequence ID" value="ACZ38888.1"/>
    <property type="molecule type" value="Genomic_DNA"/>
</dbReference>
<keyword evidence="6 7" id="KW-0472">Membrane</keyword>
<evidence type="ECO:0000313" key="10">
    <source>
        <dbReference type="Proteomes" id="UP000002027"/>
    </source>
</evidence>
<keyword evidence="3" id="KW-1003">Cell membrane</keyword>
<dbReference type="Proteomes" id="UP000002027">
    <property type="component" value="Chromosome 1"/>
</dbReference>
<evidence type="ECO:0000259" key="8">
    <source>
        <dbReference type="PROSITE" id="PS50928"/>
    </source>
</evidence>
<evidence type="ECO:0000313" key="9">
    <source>
        <dbReference type="EMBL" id="ACZ38888.1"/>
    </source>
</evidence>
<dbReference type="GO" id="GO:0055085">
    <property type="term" value="P:transmembrane transport"/>
    <property type="evidence" value="ECO:0007669"/>
    <property type="project" value="InterPro"/>
</dbReference>
<dbReference type="SUPFAM" id="SSF161098">
    <property type="entry name" value="MetI-like"/>
    <property type="match status" value="1"/>
</dbReference>
<evidence type="ECO:0000256" key="5">
    <source>
        <dbReference type="ARBA" id="ARBA00022989"/>
    </source>
</evidence>